<evidence type="ECO:0000256" key="3">
    <source>
        <dbReference type="ARBA" id="ARBA00022692"/>
    </source>
</evidence>
<evidence type="ECO:0008006" key="12">
    <source>
        <dbReference type="Google" id="ProtNLM"/>
    </source>
</evidence>
<gene>
    <name evidence="10" type="ORF">C5167_038727</name>
</gene>
<feature type="transmembrane region" description="Helical" evidence="9">
    <location>
        <begin position="382"/>
        <end position="405"/>
    </location>
</feature>
<dbReference type="Pfam" id="PF03547">
    <property type="entry name" value="Mem_trans"/>
    <property type="match status" value="1"/>
</dbReference>
<dbReference type="EMBL" id="CM010715">
    <property type="protein sequence ID" value="RZC45768.1"/>
    <property type="molecule type" value="Genomic_DNA"/>
</dbReference>
<feature type="transmembrane region" description="Helical" evidence="9">
    <location>
        <begin position="353"/>
        <end position="370"/>
    </location>
</feature>
<name>A0A4Y7IE37_PAPSO</name>
<dbReference type="STRING" id="3469.A0A4Y7IE37"/>
<evidence type="ECO:0000256" key="2">
    <source>
        <dbReference type="ARBA" id="ARBA00022448"/>
    </source>
</evidence>
<comment type="similarity">
    <text evidence="8">Belongs to the auxin efflux carrier (TC 2.A.69.2) family.</text>
</comment>
<evidence type="ECO:0000313" key="10">
    <source>
        <dbReference type="EMBL" id="RZC45768.1"/>
    </source>
</evidence>
<comment type="subcellular location">
    <subcellularLocation>
        <location evidence="1">Endoplasmic reticulum membrane</location>
        <topology evidence="1">Multi-pass membrane protein</topology>
    </subcellularLocation>
</comment>
<organism evidence="10 11">
    <name type="scientific">Papaver somniferum</name>
    <name type="common">Opium poppy</name>
    <dbReference type="NCBI Taxonomy" id="3469"/>
    <lineage>
        <taxon>Eukaryota</taxon>
        <taxon>Viridiplantae</taxon>
        <taxon>Streptophyta</taxon>
        <taxon>Embryophyta</taxon>
        <taxon>Tracheophyta</taxon>
        <taxon>Spermatophyta</taxon>
        <taxon>Magnoliopsida</taxon>
        <taxon>Ranunculales</taxon>
        <taxon>Papaveraceae</taxon>
        <taxon>Papaveroideae</taxon>
        <taxon>Papaver</taxon>
    </lineage>
</organism>
<dbReference type="OMA" id="YPIQDEL"/>
<feature type="transmembrane region" description="Helical" evidence="9">
    <location>
        <begin position="194"/>
        <end position="215"/>
    </location>
</feature>
<dbReference type="InterPro" id="IPR045033">
    <property type="entry name" value="PILS1/3/4/5/7"/>
</dbReference>
<proteinExistence type="inferred from homology"/>
<evidence type="ECO:0000256" key="8">
    <source>
        <dbReference type="ARBA" id="ARBA00025752"/>
    </source>
</evidence>
<dbReference type="GO" id="GO:0080162">
    <property type="term" value="P:endoplasmic reticulum to cytosol auxin transport"/>
    <property type="evidence" value="ECO:0007669"/>
    <property type="project" value="InterPro"/>
</dbReference>
<feature type="transmembrane region" description="Helical" evidence="9">
    <location>
        <begin position="59"/>
        <end position="78"/>
    </location>
</feature>
<feature type="transmembrane region" description="Helical" evidence="9">
    <location>
        <begin position="90"/>
        <end position="107"/>
    </location>
</feature>
<feature type="transmembrane region" description="Helical" evidence="9">
    <location>
        <begin position="417"/>
        <end position="438"/>
    </location>
</feature>
<dbReference type="GO" id="GO:0009734">
    <property type="term" value="P:auxin-activated signaling pathway"/>
    <property type="evidence" value="ECO:0007669"/>
    <property type="project" value="UniProtKB-KW"/>
</dbReference>
<dbReference type="PANTHER" id="PTHR31651:SF3">
    <property type="entry name" value="PROTEIN PIN-LIKES 7"/>
    <property type="match status" value="1"/>
</dbReference>
<evidence type="ECO:0000313" key="11">
    <source>
        <dbReference type="Proteomes" id="UP000316621"/>
    </source>
</evidence>
<sequence>MPNSHNHKFLIFHRHHFIVYISPVSIVAKTYQIFELLVISREQAEMDERFWELLEEASMPVLEVLIITVLGAFMATKYCNLLSADARKHLNKIVFVVFSPALVFASLSKTVTLQDIISWWFMPINIGLTFLLGGILGWLVVKLLKPEPHVAGLVIACCSAGNLGNLPLIIVPAICMEDGGPFGDIATCKSLGLSYVSFSMALGGFYIWTHTYHLLHSSSDEYKALQASKETLAIQNEPNQDLDATQESHLLKSADKQDQDQEAIHFQSTKSIDDDEFTKNQPIVRHMSTTGKIRNVTFMVKLKGFLHLIVEELLTPPTIAAVLGLIFGAVTWLKNLIIGDNAPLRVIQDSVTLLGNGAVPCITLILGGNLTQGLRSSKVKPLVVIGVICVKYMILPIIGIGVVKAAETLGLLPTEKLFQYVLMIQFSVPPAMNVGTIAQLFDVGQDECSIILLWTYLVAAVALTIWSTIFLYVLA</sequence>
<feature type="transmembrane region" description="Helical" evidence="9">
    <location>
        <begin position="17"/>
        <end position="39"/>
    </location>
</feature>
<accession>A0A4Y7IE37</accession>
<feature type="transmembrane region" description="Helical" evidence="9">
    <location>
        <begin position="119"/>
        <end position="141"/>
    </location>
</feature>
<evidence type="ECO:0000256" key="4">
    <source>
        <dbReference type="ARBA" id="ARBA00022989"/>
    </source>
</evidence>
<dbReference type="GO" id="GO:0005789">
    <property type="term" value="C:endoplasmic reticulum membrane"/>
    <property type="evidence" value="ECO:0007669"/>
    <property type="project" value="UniProtKB-SubCell"/>
</dbReference>
<dbReference type="Proteomes" id="UP000316621">
    <property type="component" value="Chromosome 1"/>
</dbReference>
<feature type="transmembrane region" description="Helical" evidence="9">
    <location>
        <begin position="313"/>
        <end position="333"/>
    </location>
</feature>
<keyword evidence="11" id="KW-1185">Reference proteome</keyword>
<feature type="transmembrane region" description="Helical" evidence="9">
    <location>
        <begin position="153"/>
        <end position="174"/>
    </location>
</feature>
<keyword evidence="5 9" id="KW-0472">Membrane</keyword>
<dbReference type="PANTHER" id="PTHR31651">
    <property type="match status" value="1"/>
</dbReference>
<evidence type="ECO:0000256" key="7">
    <source>
        <dbReference type="ARBA" id="ARBA00025100"/>
    </source>
</evidence>
<keyword evidence="2" id="KW-0813">Transport</keyword>
<dbReference type="InterPro" id="IPR004776">
    <property type="entry name" value="Mem_transp_PIN-like"/>
</dbReference>
<protein>
    <recommendedName>
        <fullName evidence="12">Auxin efflux carrier</fullName>
    </recommendedName>
</protein>
<evidence type="ECO:0000256" key="1">
    <source>
        <dbReference type="ARBA" id="ARBA00004477"/>
    </source>
</evidence>
<dbReference type="Gramene" id="RZC45768">
    <property type="protein sequence ID" value="RZC45768"/>
    <property type="gene ID" value="C5167_038727"/>
</dbReference>
<dbReference type="AlphaFoldDB" id="A0A4Y7IE37"/>
<keyword evidence="6" id="KW-0927">Auxin signaling pathway</keyword>
<evidence type="ECO:0000256" key="6">
    <source>
        <dbReference type="ARBA" id="ARBA00023294"/>
    </source>
</evidence>
<reference evidence="10 11" key="1">
    <citation type="journal article" date="2018" name="Science">
        <title>The opium poppy genome and morphinan production.</title>
        <authorList>
            <person name="Guo L."/>
            <person name="Winzer T."/>
            <person name="Yang X."/>
            <person name="Li Y."/>
            <person name="Ning Z."/>
            <person name="He Z."/>
            <person name="Teodor R."/>
            <person name="Lu Y."/>
            <person name="Bowser T.A."/>
            <person name="Graham I.A."/>
            <person name="Ye K."/>
        </authorList>
    </citation>
    <scope>NUCLEOTIDE SEQUENCE [LARGE SCALE GENOMIC DNA]</scope>
    <source>
        <strain evidence="11">cv. HN1</strain>
        <tissue evidence="10">Leaves</tissue>
    </source>
</reference>
<evidence type="ECO:0000256" key="9">
    <source>
        <dbReference type="SAM" id="Phobius"/>
    </source>
</evidence>
<comment type="function">
    <text evidence="7">Involved in cellular auxin homeostasis by regulating auxin metabolism. Regulates intracellular auxin accumulation at the endoplasmic reticulum and thus auxin availability for nuclear auxin signaling.</text>
</comment>
<keyword evidence="3 9" id="KW-0812">Transmembrane</keyword>
<keyword evidence="4 9" id="KW-1133">Transmembrane helix</keyword>
<feature type="transmembrane region" description="Helical" evidence="9">
    <location>
        <begin position="450"/>
        <end position="474"/>
    </location>
</feature>
<evidence type="ECO:0000256" key="5">
    <source>
        <dbReference type="ARBA" id="ARBA00023136"/>
    </source>
</evidence>